<dbReference type="Proteomes" id="UP000053557">
    <property type="component" value="Unassembled WGS sequence"/>
</dbReference>
<dbReference type="InterPro" id="IPR013437">
    <property type="entry name" value="FtsW"/>
</dbReference>
<feature type="transmembrane region" description="Helical" evidence="7">
    <location>
        <begin position="295"/>
        <end position="323"/>
    </location>
</feature>
<dbReference type="EMBL" id="LPVJ01000048">
    <property type="protein sequence ID" value="KUO95624.1"/>
    <property type="molecule type" value="Genomic_DNA"/>
</dbReference>
<dbReference type="GO" id="GO:0008360">
    <property type="term" value="P:regulation of cell shape"/>
    <property type="evidence" value="ECO:0007669"/>
    <property type="project" value="UniProtKB-KW"/>
</dbReference>
<keyword evidence="4" id="KW-0133">Cell shape</keyword>
<dbReference type="PANTHER" id="PTHR30474:SF13">
    <property type="entry name" value="STAGE V SPORULATION PROTEIN E"/>
    <property type="match status" value="1"/>
</dbReference>
<evidence type="ECO:0000256" key="3">
    <source>
        <dbReference type="ARBA" id="ARBA00022692"/>
    </source>
</evidence>
<dbReference type="GO" id="GO:0051301">
    <property type="term" value="P:cell division"/>
    <property type="evidence" value="ECO:0007669"/>
    <property type="project" value="InterPro"/>
</dbReference>
<evidence type="ECO:0000256" key="6">
    <source>
        <dbReference type="ARBA" id="ARBA00023136"/>
    </source>
</evidence>
<dbReference type="OrthoDB" id="9812661at2"/>
<feature type="transmembrane region" description="Helical" evidence="7">
    <location>
        <begin position="39"/>
        <end position="56"/>
    </location>
</feature>
<dbReference type="PROSITE" id="PS00428">
    <property type="entry name" value="FTSW_RODA_SPOVE"/>
    <property type="match status" value="1"/>
</dbReference>
<keyword evidence="9" id="KW-1185">Reference proteome</keyword>
<comment type="subcellular location">
    <subcellularLocation>
        <location evidence="1">Cell membrane</location>
        <topology evidence="1">Multi-pass membrane protein</topology>
    </subcellularLocation>
</comment>
<name>A0A101XQC9_9BACL</name>
<evidence type="ECO:0000313" key="9">
    <source>
        <dbReference type="Proteomes" id="UP000053557"/>
    </source>
</evidence>
<protein>
    <submittedName>
        <fullName evidence="8">Rod shape-determining protein RodA</fullName>
    </submittedName>
</protein>
<keyword evidence="6 7" id="KW-0472">Membrane</keyword>
<dbReference type="PANTHER" id="PTHR30474">
    <property type="entry name" value="CELL CYCLE PROTEIN"/>
    <property type="match status" value="1"/>
</dbReference>
<feature type="transmembrane region" description="Helical" evidence="7">
    <location>
        <begin position="68"/>
        <end position="85"/>
    </location>
</feature>
<gene>
    <name evidence="8" type="ORF">ATW55_06650</name>
</gene>
<dbReference type="GO" id="GO:0015648">
    <property type="term" value="F:lipid-linked peptidoglycan transporter activity"/>
    <property type="evidence" value="ECO:0007669"/>
    <property type="project" value="TreeGrafter"/>
</dbReference>
<feature type="transmembrane region" description="Helical" evidence="7">
    <location>
        <begin position="263"/>
        <end position="283"/>
    </location>
</feature>
<organism evidence="8 9">
    <name type="scientific">Ferroacidibacillus organovorans</name>
    <dbReference type="NCBI Taxonomy" id="1765683"/>
    <lineage>
        <taxon>Bacteria</taxon>
        <taxon>Bacillati</taxon>
        <taxon>Bacillota</taxon>
        <taxon>Bacilli</taxon>
        <taxon>Bacillales</taxon>
        <taxon>Alicyclobacillaceae</taxon>
        <taxon>Ferroacidibacillus</taxon>
    </lineage>
</organism>
<comment type="caution">
    <text evidence="8">The sequence shown here is derived from an EMBL/GenBank/DDBJ whole genome shotgun (WGS) entry which is preliminary data.</text>
</comment>
<feature type="transmembrane region" description="Helical" evidence="7">
    <location>
        <begin position="329"/>
        <end position="350"/>
    </location>
</feature>
<evidence type="ECO:0000256" key="5">
    <source>
        <dbReference type="ARBA" id="ARBA00022989"/>
    </source>
</evidence>
<dbReference type="GO" id="GO:0005886">
    <property type="term" value="C:plasma membrane"/>
    <property type="evidence" value="ECO:0007669"/>
    <property type="project" value="UniProtKB-SubCell"/>
</dbReference>
<dbReference type="AlphaFoldDB" id="A0A101XQC9"/>
<dbReference type="InterPro" id="IPR018365">
    <property type="entry name" value="Cell_cycle_FtsW-rel_CS"/>
</dbReference>
<dbReference type="GO" id="GO:0009252">
    <property type="term" value="P:peptidoglycan biosynthetic process"/>
    <property type="evidence" value="ECO:0007669"/>
    <property type="project" value="InterPro"/>
</dbReference>
<dbReference type="GO" id="GO:0032153">
    <property type="term" value="C:cell division site"/>
    <property type="evidence" value="ECO:0007669"/>
    <property type="project" value="TreeGrafter"/>
</dbReference>
<keyword evidence="3 7" id="KW-0812">Transmembrane</keyword>
<keyword evidence="5 7" id="KW-1133">Transmembrane helix</keyword>
<sequence length="354" mass="38741">MIPIATVSLLVIGLLMVHSASTYLSAERHADAFYYFKRQLMWACIGLFFMFGLSRIDYRILLKYARPILFFCVVFLALVLVPHVGQVRGGSRAWLGIGTFGIQPSEFAKFGLLIFLSAYLSDQPDRMLSFKKGLIPPLLIMALFIGLIMLEPDLGQSAVIAGATLLLVFVAGARMRHLLSLLAVGLVLFTGLIAAAPYRLMRILSFLDPWKYPRGIGYHIIMSLIAVGRGAFLGQGLGNSTQKFLYLPEPQTDFIFAILTEELGFLGALLTLFLFAVLIWRGLRVAMQARDRFGAYLAAAFTGVIGIQVFINIGVVTGILPVTGITLPFISYGGSSLMLLLSAVGILMSISRTT</sequence>
<evidence type="ECO:0000256" key="1">
    <source>
        <dbReference type="ARBA" id="ARBA00004651"/>
    </source>
</evidence>
<dbReference type="NCBIfam" id="TIGR02614">
    <property type="entry name" value="ftsW"/>
    <property type="match status" value="1"/>
</dbReference>
<feature type="transmembrane region" description="Helical" evidence="7">
    <location>
        <begin position="156"/>
        <end position="173"/>
    </location>
</feature>
<evidence type="ECO:0000256" key="2">
    <source>
        <dbReference type="ARBA" id="ARBA00022475"/>
    </source>
</evidence>
<evidence type="ECO:0000256" key="7">
    <source>
        <dbReference type="SAM" id="Phobius"/>
    </source>
</evidence>
<proteinExistence type="predicted"/>
<dbReference type="Pfam" id="PF01098">
    <property type="entry name" value="FTSW_RODA_SPOVE"/>
    <property type="match status" value="1"/>
</dbReference>
<feature type="transmembrane region" description="Helical" evidence="7">
    <location>
        <begin position="178"/>
        <end position="200"/>
    </location>
</feature>
<feature type="transmembrane region" description="Helical" evidence="7">
    <location>
        <begin position="97"/>
        <end position="121"/>
    </location>
</feature>
<reference evidence="8 9" key="1">
    <citation type="submission" date="2015-12" db="EMBL/GenBank/DDBJ databases">
        <title>Draft genome sequence of Acidibacillus ferrooxidans ITV001, isolated from a chalcopyrite acid mine drainage site in Brazil.</title>
        <authorList>
            <person name="Dall'Agnol H."/>
            <person name="Nancucheo I."/>
            <person name="Johnson B."/>
            <person name="Oliveira R."/>
            <person name="Leite L."/>
            <person name="Pylro V."/>
            <person name="Nunes G.L."/>
            <person name="Tzotzos G."/>
            <person name="Fernandes G.R."/>
            <person name="Dutra J."/>
            <person name="Orellana S.C."/>
            <person name="Oliveira G."/>
        </authorList>
    </citation>
    <scope>NUCLEOTIDE SEQUENCE [LARGE SCALE GENOMIC DNA]</scope>
    <source>
        <strain evidence="9">ITV01</strain>
    </source>
</reference>
<feature type="transmembrane region" description="Helical" evidence="7">
    <location>
        <begin position="133"/>
        <end position="150"/>
    </location>
</feature>
<accession>A0A101XQC9</accession>
<evidence type="ECO:0000256" key="4">
    <source>
        <dbReference type="ARBA" id="ARBA00022960"/>
    </source>
</evidence>
<keyword evidence="2" id="KW-1003">Cell membrane</keyword>
<dbReference type="InterPro" id="IPR001182">
    <property type="entry name" value="FtsW/RodA"/>
</dbReference>
<evidence type="ECO:0000313" key="8">
    <source>
        <dbReference type="EMBL" id="KUO95624.1"/>
    </source>
</evidence>